<evidence type="ECO:0000256" key="1">
    <source>
        <dbReference type="ARBA" id="ARBA00022723"/>
    </source>
</evidence>
<feature type="domain" description="Zn(2)-C6 fungal-type" evidence="7">
    <location>
        <begin position="26"/>
        <end position="54"/>
    </location>
</feature>
<reference evidence="8" key="1">
    <citation type="journal article" date="2020" name="Stud. Mycol.">
        <title>101 Dothideomycetes genomes: a test case for predicting lifestyles and emergence of pathogens.</title>
        <authorList>
            <person name="Haridas S."/>
            <person name="Albert R."/>
            <person name="Binder M."/>
            <person name="Bloem J."/>
            <person name="Labutti K."/>
            <person name="Salamov A."/>
            <person name="Andreopoulos B."/>
            <person name="Baker S."/>
            <person name="Barry K."/>
            <person name="Bills G."/>
            <person name="Bluhm B."/>
            <person name="Cannon C."/>
            <person name="Castanera R."/>
            <person name="Culley D."/>
            <person name="Daum C."/>
            <person name="Ezra D."/>
            <person name="Gonzalez J."/>
            <person name="Henrissat B."/>
            <person name="Kuo A."/>
            <person name="Liang C."/>
            <person name="Lipzen A."/>
            <person name="Lutzoni F."/>
            <person name="Magnuson J."/>
            <person name="Mondo S."/>
            <person name="Nolan M."/>
            <person name="Ohm R."/>
            <person name="Pangilinan J."/>
            <person name="Park H.-J."/>
            <person name="Ramirez L."/>
            <person name="Alfaro M."/>
            <person name="Sun H."/>
            <person name="Tritt A."/>
            <person name="Yoshinaga Y."/>
            <person name="Zwiers L.-H."/>
            <person name="Turgeon B."/>
            <person name="Goodwin S."/>
            <person name="Spatafora J."/>
            <person name="Crous P."/>
            <person name="Grigoriev I."/>
        </authorList>
    </citation>
    <scope>NUCLEOTIDE SEQUENCE</scope>
    <source>
        <strain evidence="8">CBS 675.92</strain>
    </source>
</reference>
<evidence type="ECO:0000259" key="7">
    <source>
        <dbReference type="PROSITE" id="PS50048"/>
    </source>
</evidence>
<evidence type="ECO:0000256" key="3">
    <source>
        <dbReference type="ARBA" id="ARBA00023015"/>
    </source>
</evidence>
<evidence type="ECO:0000313" key="9">
    <source>
        <dbReference type="Proteomes" id="UP000800035"/>
    </source>
</evidence>
<keyword evidence="9" id="KW-1185">Reference proteome</keyword>
<dbReference type="InterPro" id="IPR052360">
    <property type="entry name" value="Transcr_Regulatory_Proteins"/>
</dbReference>
<keyword evidence="2" id="KW-0862">Zinc</keyword>
<proteinExistence type="predicted"/>
<organism evidence="8 9">
    <name type="scientific">Byssothecium circinans</name>
    <dbReference type="NCBI Taxonomy" id="147558"/>
    <lineage>
        <taxon>Eukaryota</taxon>
        <taxon>Fungi</taxon>
        <taxon>Dikarya</taxon>
        <taxon>Ascomycota</taxon>
        <taxon>Pezizomycotina</taxon>
        <taxon>Dothideomycetes</taxon>
        <taxon>Pleosporomycetidae</taxon>
        <taxon>Pleosporales</taxon>
        <taxon>Massarineae</taxon>
        <taxon>Massarinaceae</taxon>
        <taxon>Byssothecium</taxon>
    </lineage>
</organism>
<dbReference type="EMBL" id="ML977002">
    <property type="protein sequence ID" value="KAF1953729.1"/>
    <property type="molecule type" value="Genomic_DNA"/>
</dbReference>
<dbReference type="GO" id="GO:0003677">
    <property type="term" value="F:DNA binding"/>
    <property type="evidence" value="ECO:0007669"/>
    <property type="project" value="UniProtKB-KW"/>
</dbReference>
<dbReference type="AlphaFoldDB" id="A0A6A5TPV6"/>
<keyword evidence="1" id="KW-0479">Metal-binding</keyword>
<dbReference type="PANTHER" id="PTHR36206:SF16">
    <property type="entry name" value="TRANSCRIPTION FACTOR DOMAIN-CONTAINING PROTEIN-RELATED"/>
    <property type="match status" value="1"/>
</dbReference>
<evidence type="ECO:0000256" key="6">
    <source>
        <dbReference type="ARBA" id="ARBA00023242"/>
    </source>
</evidence>
<sequence length="349" mass="39198">MVKSAASMSQTLRKDQRQPRCKTKTGCRACQKQKVKCDEGWPACHCCILTGRACDVYGIWDGSNRYEQCSTGNAAVDTLMIAIETIPAPRLWIPKAPPATYMSRAIPEEQSYFNFYQHCTASHLQIDFGPSFRNSILLRTSASRPAVLRAMMALSACHKRKEVPHCLADGSNSIRKALIICLIFVLVEFLRGNYLIGYKHLQFDPPDAWPIVYWELLSSDQNFIRGALDSWLRTYDATVAGLRKSSNFEEVRRCEALWVYYIMATIVGATSLPLHKQMVYDEHMSRFLAIIGQSIKLRDDGGPLEALGNTEPADFFTTDNEGLVPEGLDLATTLHRAQVSKPPDPRASR</sequence>
<protein>
    <recommendedName>
        <fullName evidence="7">Zn(2)-C6 fungal-type domain-containing protein</fullName>
    </recommendedName>
</protein>
<evidence type="ECO:0000256" key="4">
    <source>
        <dbReference type="ARBA" id="ARBA00023125"/>
    </source>
</evidence>
<dbReference type="PANTHER" id="PTHR36206">
    <property type="entry name" value="ASPERCRYPTIN BIOSYNTHESIS CLUSTER-SPECIFIC TRANSCRIPTION REGULATOR ATNN-RELATED"/>
    <property type="match status" value="1"/>
</dbReference>
<dbReference type="InterPro" id="IPR001138">
    <property type="entry name" value="Zn2Cys6_DnaBD"/>
</dbReference>
<keyword evidence="6" id="KW-0539">Nucleus</keyword>
<evidence type="ECO:0000313" key="8">
    <source>
        <dbReference type="EMBL" id="KAF1953729.1"/>
    </source>
</evidence>
<dbReference type="CDD" id="cd00067">
    <property type="entry name" value="GAL4"/>
    <property type="match status" value="1"/>
</dbReference>
<dbReference type="SUPFAM" id="SSF57701">
    <property type="entry name" value="Zn2/Cys6 DNA-binding domain"/>
    <property type="match status" value="1"/>
</dbReference>
<dbReference type="InterPro" id="IPR036864">
    <property type="entry name" value="Zn2-C6_fun-type_DNA-bd_sf"/>
</dbReference>
<dbReference type="Proteomes" id="UP000800035">
    <property type="component" value="Unassembled WGS sequence"/>
</dbReference>
<keyword evidence="3" id="KW-0805">Transcription regulation</keyword>
<dbReference type="PROSITE" id="PS50048">
    <property type="entry name" value="ZN2_CY6_FUNGAL_2"/>
    <property type="match status" value="1"/>
</dbReference>
<keyword evidence="4" id="KW-0238">DNA-binding</keyword>
<keyword evidence="5" id="KW-0804">Transcription</keyword>
<gene>
    <name evidence="8" type="ORF">CC80DRAFT_506925</name>
</gene>
<dbReference type="OrthoDB" id="3172332at2759"/>
<dbReference type="GO" id="GO:0008270">
    <property type="term" value="F:zinc ion binding"/>
    <property type="evidence" value="ECO:0007669"/>
    <property type="project" value="InterPro"/>
</dbReference>
<accession>A0A6A5TPV6</accession>
<dbReference type="GO" id="GO:0000981">
    <property type="term" value="F:DNA-binding transcription factor activity, RNA polymerase II-specific"/>
    <property type="evidence" value="ECO:0007669"/>
    <property type="project" value="InterPro"/>
</dbReference>
<evidence type="ECO:0000256" key="2">
    <source>
        <dbReference type="ARBA" id="ARBA00022833"/>
    </source>
</evidence>
<dbReference type="Pfam" id="PF00172">
    <property type="entry name" value="Zn_clus"/>
    <property type="match status" value="1"/>
</dbReference>
<name>A0A6A5TPV6_9PLEO</name>
<evidence type="ECO:0000256" key="5">
    <source>
        <dbReference type="ARBA" id="ARBA00023163"/>
    </source>
</evidence>